<keyword evidence="4" id="KW-1185">Reference proteome</keyword>
<dbReference type="InterPro" id="IPR029058">
    <property type="entry name" value="AB_hydrolase_fold"/>
</dbReference>
<name>A0ABR8S0F4_9MICO</name>
<dbReference type="SUPFAM" id="SSF57997">
    <property type="entry name" value="Tropomyosin"/>
    <property type="match status" value="1"/>
</dbReference>
<feature type="coiled-coil region" evidence="1">
    <location>
        <begin position="141"/>
        <end position="168"/>
    </location>
</feature>
<evidence type="ECO:0000313" key="4">
    <source>
        <dbReference type="Proteomes" id="UP000648352"/>
    </source>
</evidence>
<evidence type="ECO:0000313" key="3">
    <source>
        <dbReference type="EMBL" id="MBD7956952.1"/>
    </source>
</evidence>
<keyword evidence="1" id="KW-0175">Coiled coil</keyword>
<keyword evidence="2" id="KW-0472">Membrane</keyword>
<feature type="transmembrane region" description="Helical" evidence="2">
    <location>
        <begin position="220"/>
        <end position="241"/>
    </location>
</feature>
<proteinExistence type="predicted"/>
<dbReference type="Proteomes" id="UP000648352">
    <property type="component" value="Unassembled WGS sequence"/>
</dbReference>
<dbReference type="EMBL" id="JACSQP010000002">
    <property type="protein sequence ID" value="MBD7956952.1"/>
    <property type="molecule type" value="Genomic_DNA"/>
</dbReference>
<protein>
    <submittedName>
        <fullName evidence="3">Uncharacterized protein</fullName>
    </submittedName>
</protein>
<reference evidence="3 4" key="1">
    <citation type="submission" date="2020-08" db="EMBL/GenBank/DDBJ databases">
        <title>A Genomic Blueprint of the Chicken Gut Microbiome.</title>
        <authorList>
            <person name="Gilroy R."/>
            <person name="Ravi A."/>
            <person name="Getino M."/>
            <person name="Pursley I."/>
            <person name="Horton D.L."/>
            <person name="Alikhan N.-F."/>
            <person name="Baker D."/>
            <person name="Gharbi K."/>
            <person name="Hall N."/>
            <person name="Watson M."/>
            <person name="Adriaenssens E.M."/>
            <person name="Foster-Nyarko E."/>
            <person name="Jarju S."/>
            <person name="Secka A."/>
            <person name="Antonio M."/>
            <person name="Oren A."/>
            <person name="Chaudhuri R."/>
            <person name="La Ragione R.M."/>
            <person name="Hildebrand F."/>
            <person name="Pallen M.J."/>
        </authorList>
    </citation>
    <scope>NUCLEOTIDE SEQUENCE [LARGE SCALE GENOMIC DNA]</scope>
    <source>
        <strain evidence="3 4">Sa4CUA7</strain>
    </source>
</reference>
<keyword evidence="2" id="KW-1133">Transmembrane helix</keyword>
<evidence type="ECO:0000256" key="2">
    <source>
        <dbReference type="SAM" id="Phobius"/>
    </source>
</evidence>
<sequence length="542" mass="57619">MSVLPGSPDTLADHADALVASASRIQRAADDLRALAYESTARSLDGIRERTAQVAGDLDRVHERYSGTAGALTEYAVALKAAHDRADAGELDAARYDALAATAEYDLLVSERRLERLEDADAPAGNIGTAENDVRSLRSTLSRREDSADAARAEIEAARRDMDAAAQVAIDRIDTAIDATNEGFWDAVGEFFGDIGDVLGDIARWVGDFLSEVYHELLRILSTVVALLGVAIILLLVYSLLSLVPFIGPAIAMFVTVLLAGFLLGSVLSDVLSPTPAVRRHEPTDTERGTYTGQPTDLAHALADAGYVDTLGWDYDADGEKTGVGQTVISVTRVVDADGVVRWRVALPSTQEWLSRLNGDQGGVHDLDSNLALVLTPALRSQYERAVLDAMREAGVGADDPVMLIGFSQGGIMAGTLAAYNDDYNWSAVVAAGAPIDHMPIPSSTSVVSVQHEGDPVPMLDSLVTVGTDGAPPHQPNWTTINTESPDADLGIHGIHNAEAYDQTLASQIGQVPAGTVDALDAYFVGDPDAYGYQQSYYGWSE</sequence>
<keyword evidence="2" id="KW-0812">Transmembrane</keyword>
<gene>
    <name evidence="3" type="ORF">H9651_04835</name>
</gene>
<feature type="transmembrane region" description="Helical" evidence="2">
    <location>
        <begin position="247"/>
        <end position="272"/>
    </location>
</feature>
<dbReference type="Gene3D" id="3.40.50.1820">
    <property type="entry name" value="alpha/beta hydrolase"/>
    <property type="match status" value="1"/>
</dbReference>
<dbReference type="RefSeq" id="WP_191717946.1">
    <property type="nucleotide sequence ID" value="NZ_JACSQP010000002.1"/>
</dbReference>
<evidence type="ECO:0000256" key="1">
    <source>
        <dbReference type="SAM" id="Coils"/>
    </source>
</evidence>
<organism evidence="3 4">
    <name type="scientific">Microbacterium pullorum</name>
    <dbReference type="NCBI Taxonomy" id="2762236"/>
    <lineage>
        <taxon>Bacteria</taxon>
        <taxon>Bacillati</taxon>
        <taxon>Actinomycetota</taxon>
        <taxon>Actinomycetes</taxon>
        <taxon>Micrococcales</taxon>
        <taxon>Microbacteriaceae</taxon>
        <taxon>Microbacterium</taxon>
    </lineage>
</organism>
<comment type="caution">
    <text evidence="3">The sequence shown here is derived from an EMBL/GenBank/DDBJ whole genome shotgun (WGS) entry which is preliminary data.</text>
</comment>
<accession>A0ABR8S0F4</accession>
<dbReference type="SUPFAM" id="SSF53474">
    <property type="entry name" value="alpha/beta-Hydrolases"/>
    <property type="match status" value="1"/>
</dbReference>